<dbReference type="Proteomes" id="UP000271125">
    <property type="component" value="Unassembled WGS sequence"/>
</dbReference>
<dbReference type="GO" id="GO:0016757">
    <property type="term" value="F:glycosyltransferase activity"/>
    <property type="evidence" value="ECO:0007669"/>
    <property type="project" value="UniProtKB-KW"/>
</dbReference>
<comment type="similarity">
    <text evidence="3">Belongs to the glycosyl hydrolase 130 family.</text>
</comment>
<dbReference type="InterPro" id="IPR007184">
    <property type="entry name" value="Mannoside_phosphorylase"/>
</dbReference>
<evidence type="ECO:0000313" key="4">
    <source>
        <dbReference type="EMBL" id="RKX72678.1"/>
    </source>
</evidence>
<evidence type="ECO:0000256" key="2">
    <source>
        <dbReference type="ARBA" id="ARBA00022679"/>
    </source>
</evidence>
<organism evidence="4 5">
    <name type="scientific">candidate division TA06 bacterium</name>
    <dbReference type="NCBI Taxonomy" id="2250710"/>
    <lineage>
        <taxon>Bacteria</taxon>
        <taxon>Bacteria division TA06</taxon>
    </lineage>
</organism>
<accession>A0A660SPH7</accession>
<dbReference type="PANTHER" id="PTHR34106">
    <property type="entry name" value="GLYCOSIDASE"/>
    <property type="match status" value="1"/>
</dbReference>
<dbReference type="SUPFAM" id="SSF75005">
    <property type="entry name" value="Arabinanase/levansucrase/invertase"/>
    <property type="match status" value="1"/>
</dbReference>
<keyword evidence="1" id="KW-0328">Glycosyltransferase</keyword>
<dbReference type="EMBL" id="QNBD01000002">
    <property type="protein sequence ID" value="RKX72678.1"/>
    <property type="molecule type" value="Genomic_DNA"/>
</dbReference>
<dbReference type="InterPro" id="IPR023296">
    <property type="entry name" value="Glyco_hydro_beta-prop_sf"/>
</dbReference>
<evidence type="ECO:0000256" key="3">
    <source>
        <dbReference type="ARBA" id="ARBA00024356"/>
    </source>
</evidence>
<reference evidence="4 5" key="1">
    <citation type="submission" date="2018-06" db="EMBL/GenBank/DDBJ databases">
        <title>Extensive metabolic versatility and redundancy in microbially diverse, dynamic hydrothermal sediments.</title>
        <authorList>
            <person name="Dombrowski N."/>
            <person name="Teske A."/>
            <person name="Baker B.J."/>
        </authorList>
    </citation>
    <scope>NUCLEOTIDE SEQUENCE [LARGE SCALE GENOMIC DNA]</scope>
    <source>
        <strain evidence="4">B10_G13</strain>
    </source>
</reference>
<keyword evidence="2" id="KW-0808">Transferase</keyword>
<evidence type="ECO:0000256" key="1">
    <source>
        <dbReference type="ARBA" id="ARBA00022676"/>
    </source>
</evidence>
<dbReference type="GO" id="GO:0016798">
    <property type="term" value="F:hydrolase activity, acting on glycosyl bonds"/>
    <property type="evidence" value="ECO:0007669"/>
    <property type="project" value="UniProtKB-KW"/>
</dbReference>
<keyword evidence="4" id="KW-0326">Glycosidase</keyword>
<dbReference type="CDD" id="cd08993">
    <property type="entry name" value="GH130"/>
    <property type="match status" value="1"/>
</dbReference>
<sequence length="318" mass="36409">MVEFNIEKHEIVKRYKNNPIITTDMIPERCNTVFNAGAIKHNNEYILLIRVEMLENYSQLYVARSKNGYDFKVDSKPLLFPSKTGPFSQYENLGIEDPRITKIDKYYYITYTAYSQYDPLVSLARTKDFITAEKMGPISLPSNKDCVLFPEKINGKYARLDRPMSGYKGNIWISFSDDLEYWGDYKVVLSPRWGKWDPDRIGAGAVPIKTDYGWLEIYHGVKNTSKGGIYKLGVVLLDLEKPEKVIGRSNIPILTPKTSYERIGDIGNVVFTCGIIKEDDDSVKIYYGAADSFICIAETEIKTLIELCFTKNGRDKDQ</sequence>
<dbReference type="PANTHER" id="PTHR34106:SF5">
    <property type="entry name" value="GLYCOSIDASE"/>
    <property type="match status" value="1"/>
</dbReference>
<dbReference type="Pfam" id="PF04041">
    <property type="entry name" value="Glyco_hydro_130"/>
    <property type="match status" value="1"/>
</dbReference>
<name>A0A660SPH7_UNCT6</name>
<protein>
    <submittedName>
        <fullName evidence="4">Glycosidase</fullName>
    </submittedName>
</protein>
<evidence type="ECO:0000313" key="5">
    <source>
        <dbReference type="Proteomes" id="UP000271125"/>
    </source>
</evidence>
<dbReference type="PIRSF" id="PIRSF016202">
    <property type="entry name" value="PH1107"/>
    <property type="match status" value="1"/>
</dbReference>
<dbReference type="AlphaFoldDB" id="A0A660SPH7"/>
<gene>
    <name evidence="4" type="ORF">DRP43_00075</name>
</gene>
<comment type="caution">
    <text evidence="4">The sequence shown here is derived from an EMBL/GenBank/DDBJ whole genome shotgun (WGS) entry which is preliminary data.</text>
</comment>
<proteinExistence type="inferred from homology"/>
<dbReference type="Gene3D" id="2.115.10.20">
    <property type="entry name" value="Glycosyl hydrolase domain, family 43"/>
    <property type="match status" value="1"/>
</dbReference>
<keyword evidence="4" id="KW-0378">Hydrolase</keyword>